<reference evidence="1" key="1">
    <citation type="submission" date="2021-04" db="EMBL/GenBank/DDBJ databases">
        <title>Phylogenetic analysis of Acidobacteriaceae.</title>
        <authorList>
            <person name="Qiu L."/>
            <person name="Zhang Q."/>
        </authorList>
    </citation>
    <scope>NUCLEOTIDE SEQUENCE</scope>
    <source>
        <strain evidence="1">DSM 25168</strain>
    </source>
</reference>
<keyword evidence="2" id="KW-1185">Reference proteome</keyword>
<proteinExistence type="predicted"/>
<evidence type="ECO:0000313" key="1">
    <source>
        <dbReference type="EMBL" id="UWZ83477.1"/>
    </source>
</evidence>
<dbReference type="Proteomes" id="UP001059380">
    <property type="component" value="Chromosome"/>
</dbReference>
<dbReference type="EMBL" id="CP093313">
    <property type="protein sequence ID" value="UWZ83477.1"/>
    <property type="molecule type" value="Genomic_DNA"/>
</dbReference>
<gene>
    <name evidence="1" type="ORF">MOP44_23290</name>
</gene>
<dbReference type="KEGG" id="orp:MOP44_23290"/>
<name>A0A9J7BQW0_9BACT</name>
<organism evidence="1 2">
    <name type="scientific">Occallatibacter riparius</name>
    <dbReference type="NCBI Taxonomy" id="1002689"/>
    <lineage>
        <taxon>Bacteria</taxon>
        <taxon>Pseudomonadati</taxon>
        <taxon>Acidobacteriota</taxon>
        <taxon>Terriglobia</taxon>
        <taxon>Terriglobales</taxon>
        <taxon>Acidobacteriaceae</taxon>
        <taxon>Occallatibacter</taxon>
    </lineage>
</organism>
<dbReference type="AlphaFoldDB" id="A0A9J7BQW0"/>
<sequence length="64" mass="7211">MGERELFILSKVILTNVEDVHDGKRTDGDVALLKRIRNAAQQYENAAASLRDDSPPRMQVTFPL</sequence>
<protein>
    <submittedName>
        <fullName evidence="1">Uncharacterized protein</fullName>
    </submittedName>
</protein>
<evidence type="ECO:0000313" key="2">
    <source>
        <dbReference type="Proteomes" id="UP001059380"/>
    </source>
</evidence>
<accession>A0A9J7BQW0</accession>
<dbReference type="RefSeq" id="WP_260792812.1">
    <property type="nucleotide sequence ID" value="NZ_CP093313.1"/>
</dbReference>